<comment type="caution">
    <text evidence="2">The sequence shown here is derived from an EMBL/GenBank/DDBJ whole genome shotgun (WGS) entry which is preliminary data.</text>
</comment>
<dbReference type="EMBL" id="LGRX02024983">
    <property type="protein sequence ID" value="KAK3253162.1"/>
    <property type="molecule type" value="Genomic_DNA"/>
</dbReference>
<accession>A0AAE0F6I6</accession>
<proteinExistence type="predicted"/>
<evidence type="ECO:0000256" key="1">
    <source>
        <dbReference type="SAM" id="MobiDB-lite"/>
    </source>
</evidence>
<evidence type="ECO:0000313" key="3">
    <source>
        <dbReference type="Proteomes" id="UP001190700"/>
    </source>
</evidence>
<dbReference type="Proteomes" id="UP001190700">
    <property type="component" value="Unassembled WGS sequence"/>
</dbReference>
<protein>
    <submittedName>
        <fullName evidence="2">Uncharacterized protein</fullName>
    </submittedName>
</protein>
<dbReference type="Gene3D" id="2.60.60.20">
    <property type="entry name" value="PLAT/LH2 domain"/>
    <property type="match status" value="1"/>
</dbReference>
<reference evidence="2 3" key="1">
    <citation type="journal article" date="2015" name="Genome Biol. Evol.">
        <title>Comparative Genomics of a Bacterivorous Green Alga Reveals Evolutionary Causalities and Consequences of Phago-Mixotrophic Mode of Nutrition.</title>
        <authorList>
            <person name="Burns J.A."/>
            <person name="Paasch A."/>
            <person name="Narechania A."/>
            <person name="Kim E."/>
        </authorList>
    </citation>
    <scope>NUCLEOTIDE SEQUENCE [LARGE SCALE GENOMIC DNA]</scope>
    <source>
        <strain evidence="2 3">PLY_AMNH</strain>
    </source>
</reference>
<feature type="region of interest" description="Disordered" evidence="1">
    <location>
        <begin position="110"/>
        <end position="137"/>
    </location>
</feature>
<organism evidence="2 3">
    <name type="scientific">Cymbomonas tetramitiformis</name>
    <dbReference type="NCBI Taxonomy" id="36881"/>
    <lineage>
        <taxon>Eukaryota</taxon>
        <taxon>Viridiplantae</taxon>
        <taxon>Chlorophyta</taxon>
        <taxon>Pyramimonadophyceae</taxon>
        <taxon>Pyramimonadales</taxon>
        <taxon>Pyramimonadaceae</taxon>
        <taxon>Cymbomonas</taxon>
    </lineage>
</organism>
<feature type="region of interest" description="Disordered" evidence="1">
    <location>
        <begin position="1"/>
        <end position="24"/>
    </location>
</feature>
<evidence type="ECO:0000313" key="2">
    <source>
        <dbReference type="EMBL" id="KAK3253162.1"/>
    </source>
</evidence>
<name>A0AAE0F6I6_9CHLO</name>
<sequence length="137" mass="14711">MLGVPGRAMATRGNPESGMLPTEPHLFESDSDALRRVGGEVASLGDRGSVAWCVMGIPTQAAPGVISAIRALLDVTVTNVANNDSALFECNQWLDKSKGDKLVARELKRGLPRSSQPAGPKNIYKARPYSPTWHIRS</sequence>
<dbReference type="AlphaFoldDB" id="A0AAE0F6I6"/>
<gene>
    <name evidence="2" type="ORF">CYMTET_37589</name>
</gene>
<keyword evidence="3" id="KW-1185">Reference proteome</keyword>